<dbReference type="GO" id="GO:0000162">
    <property type="term" value="P:L-tryptophan biosynthetic process"/>
    <property type="evidence" value="ECO:0007669"/>
    <property type="project" value="TreeGrafter"/>
</dbReference>
<organism evidence="3">
    <name type="scientific">Caulobacter sp. 73W</name>
    <dbReference type="NCBI Taxonomy" id="3161137"/>
    <lineage>
        <taxon>Bacteria</taxon>
        <taxon>Pseudomonadati</taxon>
        <taxon>Pseudomonadota</taxon>
        <taxon>Alphaproteobacteria</taxon>
        <taxon>Caulobacterales</taxon>
        <taxon>Caulobacteraceae</taxon>
        <taxon>Caulobacter</taxon>
    </lineage>
</organism>
<accession>A0AB39KVL2</accession>
<reference evidence="3" key="1">
    <citation type="submission" date="2024-06" db="EMBL/GenBank/DDBJ databases">
        <title>Caulobacter inopinatus, sp. nov.</title>
        <authorList>
            <person name="Donachie S.P."/>
        </authorList>
    </citation>
    <scope>NUCLEOTIDE SEQUENCE</scope>
    <source>
        <strain evidence="3">73W</strain>
    </source>
</reference>
<evidence type="ECO:0000259" key="2">
    <source>
        <dbReference type="Pfam" id="PF04715"/>
    </source>
</evidence>
<gene>
    <name evidence="3" type="ORF">ABOZ73_06390</name>
</gene>
<dbReference type="PANTHER" id="PTHR11236:SF9">
    <property type="entry name" value="ANTHRANILATE SYNTHASE COMPONENT 1"/>
    <property type="match status" value="1"/>
</dbReference>
<dbReference type="InterPro" id="IPR005801">
    <property type="entry name" value="ADC_synthase"/>
</dbReference>
<dbReference type="Gene3D" id="3.60.120.10">
    <property type="entry name" value="Anthranilate synthase"/>
    <property type="match status" value="1"/>
</dbReference>
<dbReference type="RefSeq" id="WP_369061654.1">
    <property type="nucleotide sequence ID" value="NZ_CP158375.1"/>
</dbReference>
<evidence type="ECO:0000313" key="3">
    <source>
        <dbReference type="EMBL" id="XDO98042.1"/>
    </source>
</evidence>
<dbReference type="PANTHER" id="PTHR11236">
    <property type="entry name" value="AMINOBENZOATE/ANTHRANILATE SYNTHASE"/>
    <property type="match status" value="1"/>
</dbReference>
<dbReference type="Pfam" id="PF00425">
    <property type="entry name" value="Chorismate_bind"/>
    <property type="match status" value="1"/>
</dbReference>
<feature type="domain" description="Chorismate-utilising enzyme C-terminal" evidence="1">
    <location>
        <begin position="177"/>
        <end position="436"/>
    </location>
</feature>
<feature type="domain" description="Anthranilate synthase component I N-terminal" evidence="2">
    <location>
        <begin position="11"/>
        <end position="131"/>
    </location>
</feature>
<sequence length="449" mass="48016">MQAISILAFPWREPAAVLCAFAEEPFAMGLLSGGGGAQGRWSYVLREPDRTATVRFGDDENPSVVLRELLGDSQPHDPSGPPFQGGVAGLASYELGARFEPVELARHDHWPDMTVGRYPALLAFDHAAKRVLAVGRGENDARAQACAQQAARWLDGAEHPPVQGPLASAFDPLDAPQVYERAVAEVVGRIVEGELFQANIARGWAGRLTARARPFDVIRRLLDDSPAPFAAYLRLPSSAVVSNSPERFLASSAGGYRVETRPIKGTRPRGRTPGEDAELVEELRGSAKDRAENLMIVDLMRNDLARVCAPGAVAAPELFRIESFANVHHLVSTVTGRLAPGLTAIDLLRAAFPPGSITGAPKVQAMKVISGLEAPRGPYCGSMFWAGFDGALDSSVLIRTLAFIEDAEGWSFEARAGAGIVADSDPVAERQETEDKIAALRRALMGGVA</sequence>
<dbReference type="EMBL" id="CP158375">
    <property type="protein sequence ID" value="XDO98042.1"/>
    <property type="molecule type" value="Genomic_DNA"/>
</dbReference>
<dbReference type="InterPro" id="IPR006805">
    <property type="entry name" value="Anth_synth_I_N"/>
</dbReference>
<name>A0AB39KVL2_9CAUL</name>
<dbReference type="Pfam" id="PF04715">
    <property type="entry name" value="Anth_synt_I_N"/>
    <property type="match status" value="1"/>
</dbReference>
<dbReference type="InterPro" id="IPR015890">
    <property type="entry name" value="Chorismate_C"/>
</dbReference>
<proteinExistence type="predicted"/>
<dbReference type="PRINTS" id="PR00095">
    <property type="entry name" value="ANTSNTHASEI"/>
</dbReference>
<dbReference type="InterPro" id="IPR019999">
    <property type="entry name" value="Anth_synth_I-like"/>
</dbReference>
<dbReference type="AlphaFoldDB" id="A0AB39KVL2"/>
<protein>
    <submittedName>
        <fullName evidence="3">Anthranilate synthase component I family protein</fullName>
    </submittedName>
</protein>
<dbReference type="SUPFAM" id="SSF56322">
    <property type="entry name" value="ADC synthase"/>
    <property type="match status" value="1"/>
</dbReference>
<evidence type="ECO:0000259" key="1">
    <source>
        <dbReference type="Pfam" id="PF00425"/>
    </source>
</evidence>